<dbReference type="OrthoDB" id="1453725at2"/>
<feature type="transmembrane region" description="Helical" evidence="1">
    <location>
        <begin position="9"/>
        <end position="29"/>
    </location>
</feature>
<evidence type="ECO:0000313" key="3">
    <source>
        <dbReference type="Proteomes" id="UP000315540"/>
    </source>
</evidence>
<dbReference type="EMBL" id="VFWZ01000004">
    <property type="protein sequence ID" value="TPN85301.1"/>
    <property type="molecule type" value="Genomic_DNA"/>
</dbReference>
<gene>
    <name evidence="2" type="ORF">FHK87_14875</name>
</gene>
<protein>
    <submittedName>
        <fullName evidence="2">Uncharacterized protein</fullName>
    </submittedName>
</protein>
<sequence length="169" mass="19207">MTKRDFFRIIIKLFGLYFLIGSISNIFSYVSMYQYENIIDIISLLPTFVLIALLFLIFFILVLKSDSIINLLNLDKGYDNDKIVITNFSDSMIIKIALILIGSYLIIDTLPGFLTQCFYFFKGRVGASTISVEVNFPSLIGLGIRILIGYLLVSNYKSLGKLLTKDKKN</sequence>
<comment type="caution">
    <text evidence="2">The sequence shown here is derived from an EMBL/GenBank/DDBJ whole genome shotgun (WGS) entry which is preliminary data.</text>
</comment>
<keyword evidence="3" id="KW-1185">Reference proteome</keyword>
<dbReference type="Proteomes" id="UP000315540">
    <property type="component" value="Unassembled WGS sequence"/>
</dbReference>
<evidence type="ECO:0000313" key="2">
    <source>
        <dbReference type="EMBL" id="TPN85301.1"/>
    </source>
</evidence>
<feature type="transmembrane region" description="Helical" evidence="1">
    <location>
        <begin position="92"/>
        <end position="114"/>
    </location>
</feature>
<keyword evidence="1" id="KW-1133">Transmembrane helix</keyword>
<keyword evidence="1" id="KW-0812">Transmembrane</keyword>
<evidence type="ECO:0000256" key="1">
    <source>
        <dbReference type="SAM" id="Phobius"/>
    </source>
</evidence>
<feature type="transmembrane region" description="Helical" evidence="1">
    <location>
        <begin position="134"/>
        <end position="153"/>
    </location>
</feature>
<organism evidence="2 3">
    <name type="scientific">Aquimarina algicola</name>
    <dbReference type="NCBI Taxonomy" id="2589995"/>
    <lineage>
        <taxon>Bacteria</taxon>
        <taxon>Pseudomonadati</taxon>
        <taxon>Bacteroidota</taxon>
        <taxon>Flavobacteriia</taxon>
        <taxon>Flavobacteriales</taxon>
        <taxon>Flavobacteriaceae</taxon>
        <taxon>Aquimarina</taxon>
    </lineage>
</organism>
<name>A0A504JFZ4_9FLAO</name>
<dbReference type="RefSeq" id="WP_140594450.1">
    <property type="nucleotide sequence ID" value="NZ_VFWZ01000004.1"/>
</dbReference>
<accession>A0A504JFZ4</accession>
<dbReference type="AlphaFoldDB" id="A0A504JFZ4"/>
<reference evidence="2 3" key="1">
    <citation type="submission" date="2019-06" db="EMBL/GenBank/DDBJ databases">
        <authorList>
            <person name="Meng X."/>
        </authorList>
    </citation>
    <scope>NUCLEOTIDE SEQUENCE [LARGE SCALE GENOMIC DNA]</scope>
    <source>
        <strain evidence="2 3">M625</strain>
    </source>
</reference>
<feature type="transmembrane region" description="Helical" evidence="1">
    <location>
        <begin position="41"/>
        <end position="63"/>
    </location>
</feature>
<keyword evidence="1" id="KW-0472">Membrane</keyword>
<proteinExistence type="predicted"/>